<feature type="transmembrane region" description="Helical" evidence="7">
    <location>
        <begin position="253"/>
        <end position="274"/>
    </location>
</feature>
<evidence type="ECO:0000259" key="8">
    <source>
        <dbReference type="PROSITE" id="PS50954"/>
    </source>
</evidence>
<feature type="domain" description="LEM-like" evidence="9">
    <location>
        <begin position="1"/>
        <end position="44"/>
    </location>
</feature>
<organism evidence="10 11">
    <name type="scientific">Clavelina lepadiformis</name>
    <name type="common">Light-bulb sea squirt</name>
    <name type="synonym">Ascidia lepadiformis</name>
    <dbReference type="NCBI Taxonomy" id="159417"/>
    <lineage>
        <taxon>Eukaryota</taxon>
        <taxon>Metazoa</taxon>
        <taxon>Chordata</taxon>
        <taxon>Tunicata</taxon>
        <taxon>Ascidiacea</taxon>
        <taxon>Aplousobranchia</taxon>
        <taxon>Clavelinidae</taxon>
        <taxon>Clavelina</taxon>
    </lineage>
</organism>
<evidence type="ECO:0000256" key="7">
    <source>
        <dbReference type="SAM" id="Phobius"/>
    </source>
</evidence>
<dbReference type="InterPro" id="IPR051656">
    <property type="entry name" value="LEM_domain"/>
</dbReference>
<dbReference type="PANTHER" id="PTHR12019:SF9">
    <property type="entry name" value="THYMOPOIETIN"/>
    <property type="match status" value="1"/>
</dbReference>
<keyword evidence="7" id="KW-0472">Membrane</keyword>
<protein>
    <submittedName>
        <fullName evidence="10">Uncharacterized protein</fullName>
    </submittedName>
</protein>
<dbReference type="PANTHER" id="PTHR12019">
    <property type="entry name" value="LAMINA-ASSOCIATED POLYPEPTIDE THYMOPOIETIN"/>
    <property type="match status" value="1"/>
</dbReference>
<keyword evidence="5" id="KW-0238">DNA-binding</keyword>
<evidence type="ECO:0000256" key="4">
    <source>
        <dbReference type="ARBA" id="ARBA00022990"/>
    </source>
</evidence>
<dbReference type="PROSITE" id="PS50955">
    <property type="entry name" value="LEM_LIKE"/>
    <property type="match status" value="1"/>
</dbReference>
<evidence type="ECO:0000259" key="9">
    <source>
        <dbReference type="PROSITE" id="PS50955"/>
    </source>
</evidence>
<dbReference type="SMART" id="SM01261">
    <property type="entry name" value="Thymopoietin"/>
    <property type="match status" value="1"/>
</dbReference>
<dbReference type="Gene3D" id="1.10.720.40">
    <property type="match status" value="2"/>
</dbReference>
<evidence type="ECO:0000256" key="5">
    <source>
        <dbReference type="ARBA" id="ARBA00023125"/>
    </source>
</evidence>
<evidence type="ECO:0000256" key="2">
    <source>
        <dbReference type="ARBA" id="ARBA00022481"/>
    </source>
</evidence>
<keyword evidence="2" id="KW-0488">Methylation</keyword>
<dbReference type="Proteomes" id="UP001642483">
    <property type="component" value="Unassembled WGS sequence"/>
</dbReference>
<dbReference type="InterPro" id="IPR011015">
    <property type="entry name" value="LEM/LEM-like_dom_sf"/>
</dbReference>
<dbReference type="PROSITE" id="PS50954">
    <property type="entry name" value="LEM"/>
    <property type="match status" value="1"/>
</dbReference>
<evidence type="ECO:0000313" key="11">
    <source>
        <dbReference type="Proteomes" id="UP001642483"/>
    </source>
</evidence>
<dbReference type="SMART" id="SM00540">
    <property type="entry name" value="LEM"/>
    <property type="match status" value="1"/>
</dbReference>
<feature type="domain" description="LEM" evidence="8">
    <location>
        <begin position="80"/>
        <end position="124"/>
    </location>
</feature>
<dbReference type="InterPro" id="IPR003887">
    <property type="entry name" value="LEM_dom"/>
</dbReference>
<evidence type="ECO:0000256" key="3">
    <source>
        <dbReference type="ARBA" id="ARBA00022553"/>
    </source>
</evidence>
<keyword evidence="3" id="KW-0597">Phosphoprotein</keyword>
<evidence type="ECO:0000313" key="10">
    <source>
        <dbReference type="EMBL" id="CAK8681536.1"/>
    </source>
</evidence>
<comment type="similarity">
    <text evidence="1">Belongs to the LEM family.</text>
</comment>
<keyword evidence="11" id="KW-1185">Reference proteome</keyword>
<sequence length="289" mass="32607">MSNPEDLTKVQLKEELVAHGVKLPPGQALKSVYVELYNSHISKDSGEFSSDDNVVQVQRSSSSKRSKRKKKVISNSTSDLESLEHLTNAEIAAKLKELGQYTGPVIATTRKVYLKRLKEVLQENVTDDHTEYSDEESVPKVPVTRSSSKRRTMMELSENPPLVSRKSSSCNMPIQRSFARKPDFEITDSPKSIASATRRRPLRTTALKDRKEEIPKIAQEINKTELVEEPTKIVTQQKSELAKVKTVKPERRWISVWVQVIITAALVLFIYLVVQTMESNPKAPSLPNP</sequence>
<accession>A0ABP0FPK9</accession>
<name>A0ABP0FPK9_CLALP</name>
<dbReference type="EMBL" id="CAWYQH010000079">
    <property type="protein sequence ID" value="CAK8681536.1"/>
    <property type="molecule type" value="Genomic_DNA"/>
</dbReference>
<dbReference type="CDD" id="cd12934">
    <property type="entry name" value="LEM"/>
    <property type="match status" value="1"/>
</dbReference>
<dbReference type="SUPFAM" id="SSF63451">
    <property type="entry name" value="LEM domain"/>
    <property type="match status" value="2"/>
</dbReference>
<comment type="caution">
    <text evidence="10">The sequence shown here is derived from an EMBL/GenBank/DDBJ whole genome shotgun (WGS) entry which is preliminary data.</text>
</comment>
<feature type="region of interest" description="Disordered" evidence="6">
    <location>
        <begin position="128"/>
        <end position="149"/>
    </location>
</feature>
<dbReference type="CDD" id="cd12935">
    <property type="entry name" value="LEM_like"/>
    <property type="match status" value="1"/>
</dbReference>
<dbReference type="Pfam" id="PF03020">
    <property type="entry name" value="LEM"/>
    <property type="match status" value="1"/>
</dbReference>
<gene>
    <name evidence="10" type="ORF">CVLEPA_LOCUS11728</name>
</gene>
<feature type="compositionally biased region" description="Low complexity" evidence="6">
    <location>
        <begin position="51"/>
        <end position="61"/>
    </location>
</feature>
<keyword evidence="7" id="KW-0812">Transmembrane</keyword>
<reference evidence="10 11" key="1">
    <citation type="submission" date="2024-02" db="EMBL/GenBank/DDBJ databases">
        <authorList>
            <person name="Daric V."/>
            <person name="Darras S."/>
        </authorList>
    </citation>
    <scope>NUCLEOTIDE SEQUENCE [LARGE SCALE GENOMIC DNA]</scope>
</reference>
<dbReference type="InterPro" id="IPR013146">
    <property type="entry name" value="LEM-like_dom"/>
</dbReference>
<proteinExistence type="inferred from homology"/>
<evidence type="ECO:0000256" key="6">
    <source>
        <dbReference type="SAM" id="MobiDB-lite"/>
    </source>
</evidence>
<evidence type="ECO:0000256" key="1">
    <source>
        <dbReference type="ARBA" id="ARBA00007744"/>
    </source>
</evidence>
<dbReference type="Pfam" id="PF08198">
    <property type="entry name" value="Thymopoietin"/>
    <property type="match status" value="1"/>
</dbReference>
<keyword evidence="4" id="KW-0007">Acetylation</keyword>
<feature type="region of interest" description="Disordered" evidence="6">
    <location>
        <begin position="44"/>
        <end position="78"/>
    </location>
</feature>
<keyword evidence="7" id="KW-1133">Transmembrane helix</keyword>
<feature type="compositionally biased region" description="Basic residues" evidence="6">
    <location>
        <begin position="62"/>
        <end position="72"/>
    </location>
</feature>